<sequence>MFSCRTGSGSADPERIKHHHVAGFTYLTRTLMSTTSTILLTPRPYANLAGSFILVPLLPSPKARKVLPAEIWDEVFKCVMEQEDGAALLWTLVKTCRGFMESALPLAYQRVQISTVSKLEKFYTTLYSADQKWDSIRRIPYSTPGRWVQLLDLSNLTFTGQAQALLLDSLLTQLFPLTPFLSHFSINPAFTLSRRALTALGDREGAVNIKSLEGISHVPTAFLAESLTEEEPIVKLLRNCPALQELEVVGGGLDPSELEWSFESTELSVLQSFKPLSLPNLRILTLLSIHSASLLHALLLSPLPALCKVTVTPYDDIPYPNSLVTQFIETHGPNLRSLLLFTPKSWPTRLHPSPRTLLLTCPRLRHLSLEHPLPSLLTTEPHQLQYLSIPRPSGPSWELLVRLLRQLPNLRAVRIRDVRWLRKGMNTRAQEAGVQGEMREWRRRLARRGVKLLDTEWKDIEM</sequence>
<organism evidence="1 2">
    <name type="scientific">Armillaria luteobubalina</name>
    <dbReference type="NCBI Taxonomy" id="153913"/>
    <lineage>
        <taxon>Eukaryota</taxon>
        <taxon>Fungi</taxon>
        <taxon>Dikarya</taxon>
        <taxon>Basidiomycota</taxon>
        <taxon>Agaricomycotina</taxon>
        <taxon>Agaricomycetes</taxon>
        <taxon>Agaricomycetidae</taxon>
        <taxon>Agaricales</taxon>
        <taxon>Marasmiineae</taxon>
        <taxon>Physalacriaceae</taxon>
        <taxon>Armillaria</taxon>
    </lineage>
</organism>
<evidence type="ECO:0000313" key="2">
    <source>
        <dbReference type="Proteomes" id="UP001175228"/>
    </source>
</evidence>
<dbReference type="EMBL" id="JAUEPU010000001">
    <property type="protein sequence ID" value="KAK0505773.1"/>
    <property type="molecule type" value="Genomic_DNA"/>
</dbReference>
<accession>A0AA39QMN6</accession>
<name>A0AA39QMN6_9AGAR</name>
<comment type="caution">
    <text evidence="1">The sequence shown here is derived from an EMBL/GenBank/DDBJ whole genome shotgun (WGS) entry which is preliminary data.</text>
</comment>
<feature type="non-terminal residue" evidence="1">
    <location>
        <position position="462"/>
    </location>
</feature>
<protein>
    <submittedName>
        <fullName evidence="1">Uncharacterized protein</fullName>
    </submittedName>
</protein>
<keyword evidence="2" id="KW-1185">Reference proteome</keyword>
<gene>
    <name evidence="1" type="ORF">EDD18DRAFT_1120646</name>
</gene>
<dbReference type="InterPro" id="IPR032675">
    <property type="entry name" value="LRR_dom_sf"/>
</dbReference>
<proteinExistence type="predicted"/>
<dbReference type="SUPFAM" id="SSF52047">
    <property type="entry name" value="RNI-like"/>
    <property type="match status" value="1"/>
</dbReference>
<dbReference type="AlphaFoldDB" id="A0AA39QMN6"/>
<evidence type="ECO:0000313" key="1">
    <source>
        <dbReference type="EMBL" id="KAK0505773.1"/>
    </source>
</evidence>
<dbReference type="Gene3D" id="3.80.10.10">
    <property type="entry name" value="Ribonuclease Inhibitor"/>
    <property type="match status" value="1"/>
</dbReference>
<dbReference type="Proteomes" id="UP001175228">
    <property type="component" value="Unassembled WGS sequence"/>
</dbReference>
<reference evidence="1" key="1">
    <citation type="submission" date="2023-06" db="EMBL/GenBank/DDBJ databases">
        <authorList>
            <consortium name="Lawrence Berkeley National Laboratory"/>
            <person name="Ahrendt S."/>
            <person name="Sahu N."/>
            <person name="Indic B."/>
            <person name="Wong-Bajracharya J."/>
            <person name="Merenyi Z."/>
            <person name="Ke H.-M."/>
            <person name="Monk M."/>
            <person name="Kocsube S."/>
            <person name="Drula E."/>
            <person name="Lipzen A."/>
            <person name="Balint B."/>
            <person name="Henrissat B."/>
            <person name="Andreopoulos B."/>
            <person name="Martin F.M."/>
            <person name="Harder C.B."/>
            <person name="Rigling D."/>
            <person name="Ford K.L."/>
            <person name="Foster G.D."/>
            <person name="Pangilinan J."/>
            <person name="Papanicolaou A."/>
            <person name="Barry K."/>
            <person name="LaButti K."/>
            <person name="Viragh M."/>
            <person name="Koriabine M."/>
            <person name="Yan M."/>
            <person name="Riley R."/>
            <person name="Champramary S."/>
            <person name="Plett K.L."/>
            <person name="Tsai I.J."/>
            <person name="Slot J."/>
            <person name="Sipos G."/>
            <person name="Plett J."/>
            <person name="Nagy L.G."/>
            <person name="Grigoriev I.V."/>
        </authorList>
    </citation>
    <scope>NUCLEOTIDE SEQUENCE</scope>
    <source>
        <strain evidence="1">HWK02</strain>
    </source>
</reference>